<feature type="transmembrane region" description="Helical" evidence="1">
    <location>
        <begin position="44"/>
        <end position="63"/>
    </location>
</feature>
<dbReference type="EMBL" id="JACHHG010000010">
    <property type="protein sequence ID" value="MBB6099280.1"/>
    <property type="molecule type" value="Genomic_DNA"/>
</dbReference>
<gene>
    <name evidence="2" type="ORF">HNR42_002718</name>
</gene>
<sequence length="159" mass="17220">MEILRAIHGFNFGYPIIIGFVVWLLWSLFLIFRPQIPRAFNLYTNLLWIVVGINALAGIILALSGNRVPIATPGPAEGLSSVCGSGVNCLPLDPSRNWEHAMYGGFLILSLAAASLFYRGTLIDRRTGARWMWLVALFAAGVAFRAGQVAFTPGATPGT</sequence>
<feature type="transmembrane region" description="Helical" evidence="1">
    <location>
        <begin position="12"/>
        <end position="32"/>
    </location>
</feature>
<dbReference type="Proteomes" id="UP000569951">
    <property type="component" value="Unassembled WGS sequence"/>
</dbReference>
<dbReference type="RefSeq" id="WP_183988032.1">
    <property type="nucleotide sequence ID" value="NZ_JACHHG010000010.1"/>
</dbReference>
<comment type="caution">
    <text evidence="2">The sequence shown here is derived from an EMBL/GenBank/DDBJ whole genome shotgun (WGS) entry which is preliminary data.</text>
</comment>
<feature type="transmembrane region" description="Helical" evidence="1">
    <location>
        <begin position="131"/>
        <end position="151"/>
    </location>
</feature>
<feature type="transmembrane region" description="Helical" evidence="1">
    <location>
        <begin position="100"/>
        <end position="119"/>
    </location>
</feature>
<protein>
    <submittedName>
        <fullName evidence="2">Heme A synthase</fullName>
    </submittedName>
</protein>
<evidence type="ECO:0000256" key="1">
    <source>
        <dbReference type="SAM" id="Phobius"/>
    </source>
</evidence>
<name>A0A841I4E1_9DEIO</name>
<accession>A0A841I4E1</accession>
<evidence type="ECO:0000313" key="3">
    <source>
        <dbReference type="Proteomes" id="UP000569951"/>
    </source>
</evidence>
<dbReference type="AlphaFoldDB" id="A0A841I4E1"/>
<keyword evidence="1" id="KW-0812">Transmembrane</keyword>
<keyword evidence="3" id="KW-1185">Reference proteome</keyword>
<reference evidence="2 3" key="1">
    <citation type="submission" date="2020-08" db="EMBL/GenBank/DDBJ databases">
        <title>Genomic Encyclopedia of Type Strains, Phase IV (KMG-IV): sequencing the most valuable type-strain genomes for metagenomic binning, comparative biology and taxonomic classification.</title>
        <authorList>
            <person name="Goeker M."/>
        </authorList>
    </citation>
    <scope>NUCLEOTIDE SEQUENCE [LARGE SCALE GENOMIC DNA]</scope>
    <source>
        <strain evidence="2 3">DSM 21458</strain>
    </source>
</reference>
<keyword evidence="1" id="KW-1133">Transmembrane helix</keyword>
<organism evidence="2 3">
    <name type="scientific">Deinobacterium chartae</name>
    <dbReference type="NCBI Taxonomy" id="521158"/>
    <lineage>
        <taxon>Bacteria</taxon>
        <taxon>Thermotogati</taxon>
        <taxon>Deinococcota</taxon>
        <taxon>Deinococci</taxon>
        <taxon>Deinococcales</taxon>
        <taxon>Deinococcaceae</taxon>
        <taxon>Deinobacterium</taxon>
    </lineage>
</organism>
<keyword evidence="1" id="KW-0472">Membrane</keyword>
<evidence type="ECO:0000313" key="2">
    <source>
        <dbReference type="EMBL" id="MBB6099280.1"/>
    </source>
</evidence>
<proteinExistence type="predicted"/>